<reference evidence="1" key="2">
    <citation type="journal article" date="2023" name="Science">
        <title>Genomic signatures of disease resistance in endangered staghorn corals.</title>
        <authorList>
            <person name="Vollmer S.V."/>
            <person name="Selwyn J.D."/>
            <person name="Despard B.A."/>
            <person name="Roesel C.L."/>
        </authorList>
    </citation>
    <scope>NUCLEOTIDE SEQUENCE</scope>
    <source>
        <strain evidence="1">K2</strain>
    </source>
</reference>
<accession>A0AAD9UY74</accession>
<name>A0AAD9UY74_ACRCE</name>
<protein>
    <submittedName>
        <fullName evidence="1">Uncharacterized protein</fullName>
    </submittedName>
</protein>
<comment type="caution">
    <text evidence="1">The sequence shown here is derived from an EMBL/GenBank/DDBJ whole genome shotgun (WGS) entry which is preliminary data.</text>
</comment>
<evidence type="ECO:0000313" key="1">
    <source>
        <dbReference type="EMBL" id="KAK2554343.1"/>
    </source>
</evidence>
<feature type="non-terminal residue" evidence="1">
    <location>
        <position position="1"/>
    </location>
</feature>
<proteinExistence type="predicted"/>
<dbReference type="Proteomes" id="UP001249851">
    <property type="component" value="Unassembled WGS sequence"/>
</dbReference>
<sequence>MWFLFMFSGEADRTPLFSQQGGLDPETSMIGKATAGVEEEVLDNQEDTDWLTRTEKARVSQLYSNYKQCLY</sequence>
<keyword evidence="2" id="KW-1185">Reference proteome</keyword>
<organism evidence="1 2">
    <name type="scientific">Acropora cervicornis</name>
    <name type="common">Staghorn coral</name>
    <dbReference type="NCBI Taxonomy" id="6130"/>
    <lineage>
        <taxon>Eukaryota</taxon>
        <taxon>Metazoa</taxon>
        <taxon>Cnidaria</taxon>
        <taxon>Anthozoa</taxon>
        <taxon>Hexacorallia</taxon>
        <taxon>Scleractinia</taxon>
        <taxon>Astrocoeniina</taxon>
        <taxon>Acroporidae</taxon>
        <taxon>Acropora</taxon>
    </lineage>
</organism>
<dbReference type="AlphaFoldDB" id="A0AAD9UY74"/>
<reference evidence="1" key="1">
    <citation type="journal article" date="2023" name="G3 (Bethesda)">
        <title>Whole genome assembly and annotation of the endangered Caribbean coral Acropora cervicornis.</title>
        <authorList>
            <person name="Selwyn J.D."/>
            <person name="Vollmer S.V."/>
        </authorList>
    </citation>
    <scope>NUCLEOTIDE SEQUENCE</scope>
    <source>
        <strain evidence="1">K2</strain>
    </source>
</reference>
<evidence type="ECO:0000313" key="2">
    <source>
        <dbReference type="Proteomes" id="UP001249851"/>
    </source>
</evidence>
<dbReference type="EMBL" id="JARQWQ010000070">
    <property type="protein sequence ID" value="KAK2554343.1"/>
    <property type="molecule type" value="Genomic_DNA"/>
</dbReference>
<gene>
    <name evidence="1" type="ORF">P5673_024038</name>
</gene>